<evidence type="ECO:0000256" key="2">
    <source>
        <dbReference type="ARBA" id="ARBA00029447"/>
    </source>
</evidence>
<evidence type="ECO:0000256" key="1">
    <source>
        <dbReference type="ARBA" id="ARBA00022500"/>
    </source>
</evidence>
<evidence type="ECO:0000256" key="3">
    <source>
        <dbReference type="PROSITE-ProRule" id="PRU00284"/>
    </source>
</evidence>
<dbReference type="InterPro" id="IPR004089">
    <property type="entry name" value="MCPsignal_dom"/>
</dbReference>
<dbReference type="Proteomes" id="UP001316087">
    <property type="component" value="Unassembled WGS sequence"/>
</dbReference>
<dbReference type="SUPFAM" id="SSF58104">
    <property type="entry name" value="Methyl-accepting chemotaxis protein (MCP) signaling domain"/>
    <property type="match status" value="1"/>
</dbReference>
<dbReference type="Pfam" id="PF00015">
    <property type="entry name" value="MCPsignal"/>
    <property type="match status" value="1"/>
</dbReference>
<proteinExistence type="inferred from homology"/>
<dbReference type="InterPro" id="IPR051310">
    <property type="entry name" value="MCP_chemotaxis"/>
</dbReference>
<reference evidence="5 6" key="1">
    <citation type="submission" date="2022-03" db="EMBL/GenBank/DDBJ databases">
        <authorList>
            <person name="Jo J.-H."/>
            <person name="Im W.-T."/>
        </authorList>
    </citation>
    <scope>NUCLEOTIDE SEQUENCE [LARGE SCALE GENOMIC DNA]</scope>
    <source>
        <strain evidence="5 6">MA9</strain>
    </source>
</reference>
<accession>A0ABS9UCE4</accession>
<evidence type="ECO:0000259" key="4">
    <source>
        <dbReference type="PROSITE" id="PS50111"/>
    </source>
</evidence>
<evidence type="ECO:0000313" key="6">
    <source>
        <dbReference type="Proteomes" id="UP001316087"/>
    </source>
</evidence>
<dbReference type="EMBL" id="JAKZFC010000002">
    <property type="protein sequence ID" value="MCH7321989.1"/>
    <property type="molecule type" value="Genomic_DNA"/>
</dbReference>
<keyword evidence="1" id="KW-0145">Chemotaxis</keyword>
<comment type="caution">
    <text evidence="5">The sequence shown here is derived from an EMBL/GenBank/DDBJ whole genome shotgun (WGS) entry which is preliminary data.</text>
</comment>
<evidence type="ECO:0000313" key="5">
    <source>
        <dbReference type="EMBL" id="MCH7321989.1"/>
    </source>
</evidence>
<dbReference type="PANTHER" id="PTHR43531">
    <property type="entry name" value="PROTEIN ICFG"/>
    <property type="match status" value="1"/>
</dbReference>
<sequence length="122" mass="13154">MASFSSAQSNLNSQVNDSTKILEMIINVAKSTRISVINAGIEAARSSEHDKGFAVVAKEITKLADQSGDAVNEIRQLLDAMKEKVVEVSDSVQKTLEVSESQSSTIHAISNSIRELTSCRTN</sequence>
<comment type="similarity">
    <text evidence="2">Belongs to the methyl-accepting chemotaxis (MCP) protein family.</text>
</comment>
<gene>
    <name evidence="5" type="ORF">LZ480_08795</name>
</gene>
<dbReference type="PRINTS" id="PR00260">
    <property type="entry name" value="CHEMTRNSDUCR"/>
</dbReference>
<dbReference type="InterPro" id="IPR004090">
    <property type="entry name" value="Chemotax_Me-accpt_rcpt"/>
</dbReference>
<dbReference type="RefSeq" id="WP_241369036.1">
    <property type="nucleotide sequence ID" value="NZ_JAKZFC010000002.1"/>
</dbReference>
<dbReference type="Gene3D" id="1.10.287.950">
    <property type="entry name" value="Methyl-accepting chemotaxis protein"/>
    <property type="match status" value="1"/>
</dbReference>
<organism evidence="5 6">
    <name type="scientific">Solibacillus palustris</name>
    <dbReference type="NCBI Taxonomy" id="2908203"/>
    <lineage>
        <taxon>Bacteria</taxon>
        <taxon>Bacillati</taxon>
        <taxon>Bacillota</taxon>
        <taxon>Bacilli</taxon>
        <taxon>Bacillales</taxon>
        <taxon>Caryophanaceae</taxon>
        <taxon>Solibacillus</taxon>
    </lineage>
</organism>
<feature type="domain" description="Methyl-accepting transducer" evidence="4">
    <location>
        <begin position="1"/>
        <end position="122"/>
    </location>
</feature>
<dbReference type="PANTHER" id="PTHR43531:SF11">
    <property type="entry name" value="METHYL-ACCEPTING CHEMOTAXIS PROTEIN 3"/>
    <property type="match status" value="1"/>
</dbReference>
<keyword evidence="6" id="KW-1185">Reference proteome</keyword>
<dbReference type="PROSITE" id="PS50111">
    <property type="entry name" value="CHEMOTAXIS_TRANSDUC_2"/>
    <property type="match status" value="1"/>
</dbReference>
<name>A0ABS9UCE4_9BACL</name>
<protein>
    <submittedName>
        <fullName evidence="5">Methyl-accepting chemotaxis protein</fullName>
    </submittedName>
</protein>
<keyword evidence="3" id="KW-0807">Transducer</keyword>